<organism evidence="2 3">
    <name type="scientific">Phytophthora oleae</name>
    <dbReference type="NCBI Taxonomy" id="2107226"/>
    <lineage>
        <taxon>Eukaryota</taxon>
        <taxon>Sar</taxon>
        <taxon>Stramenopiles</taxon>
        <taxon>Oomycota</taxon>
        <taxon>Peronosporomycetes</taxon>
        <taxon>Peronosporales</taxon>
        <taxon>Peronosporaceae</taxon>
        <taxon>Phytophthora</taxon>
    </lineage>
</organism>
<gene>
    <name evidence="2" type="ORF">V7S43_006414</name>
</gene>
<dbReference type="Proteomes" id="UP001632037">
    <property type="component" value="Unassembled WGS sequence"/>
</dbReference>
<feature type="region of interest" description="Disordered" evidence="1">
    <location>
        <begin position="1"/>
        <end position="140"/>
    </location>
</feature>
<feature type="region of interest" description="Disordered" evidence="1">
    <location>
        <begin position="224"/>
        <end position="263"/>
    </location>
</feature>
<dbReference type="EMBL" id="JBIMZQ010000011">
    <property type="protein sequence ID" value="KAL3668322.1"/>
    <property type="molecule type" value="Genomic_DNA"/>
</dbReference>
<keyword evidence="3" id="KW-1185">Reference proteome</keyword>
<evidence type="ECO:0000313" key="3">
    <source>
        <dbReference type="Proteomes" id="UP001632037"/>
    </source>
</evidence>
<protein>
    <recommendedName>
        <fullName evidence="4">AGC-kinase C-terminal domain-containing protein</fullName>
    </recommendedName>
</protein>
<evidence type="ECO:0000313" key="2">
    <source>
        <dbReference type="EMBL" id="KAL3668322.1"/>
    </source>
</evidence>
<name>A0ABD3FPI8_9STRA</name>
<dbReference type="AlphaFoldDB" id="A0ABD3FPI8"/>
<sequence>MDTLHAQKENVDANFGGSTSDGKLRFSNTDKFSTPKRGFVIHEDSKSAGSKGLKNSSSKKSRRVLGDISNKQRNRHDNSNSSTIVSVKKAGLGRGLGHSKKLSAKKLTPITVRSKSGTPLTPKERTSLTPKPHTKVSPESVIKAPNVEKVPDIEHAYGGLLSPKPKATYAEEVSREIEDLLNDKTPTLFDNFEPTRDDWDDSLEKAMLESGEPPSSWWASLELQTKKEADAGTNAEEENTVEDDLSELPPPDNLPDSFPADFDDGGLLEDILTVDFEAACGE</sequence>
<evidence type="ECO:0008006" key="4">
    <source>
        <dbReference type="Google" id="ProtNLM"/>
    </source>
</evidence>
<feature type="compositionally biased region" description="Basic and acidic residues" evidence="1">
    <location>
        <begin position="1"/>
        <end position="11"/>
    </location>
</feature>
<accession>A0ABD3FPI8</accession>
<feature type="compositionally biased region" description="Low complexity" evidence="1">
    <location>
        <begin position="47"/>
        <end position="56"/>
    </location>
</feature>
<evidence type="ECO:0000256" key="1">
    <source>
        <dbReference type="SAM" id="MobiDB-lite"/>
    </source>
</evidence>
<feature type="compositionally biased region" description="Polar residues" evidence="1">
    <location>
        <begin position="16"/>
        <end position="32"/>
    </location>
</feature>
<comment type="caution">
    <text evidence="2">The sequence shown here is derived from an EMBL/GenBank/DDBJ whole genome shotgun (WGS) entry which is preliminary data.</text>
</comment>
<feature type="compositionally biased region" description="Acidic residues" evidence="1">
    <location>
        <begin position="235"/>
        <end position="246"/>
    </location>
</feature>
<reference evidence="2 3" key="1">
    <citation type="submission" date="2024-09" db="EMBL/GenBank/DDBJ databases">
        <title>Genome sequencing and assembly of Phytophthora oleae, isolate VK10A, causative agent of rot of olive drupes.</title>
        <authorList>
            <person name="Conti Taguali S."/>
            <person name="Riolo M."/>
            <person name="La Spada F."/>
            <person name="Cacciola S.O."/>
            <person name="Dionisio G."/>
        </authorList>
    </citation>
    <scope>NUCLEOTIDE SEQUENCE [LARGE SCALE GENOMIC DNA]</scope>
    <source>
        <strain evidence="2 3">VK10A</strain>
    </source>
</reference>
<proteinExistence type="predicted"/>